<dbReference type="PANTHER" id="PTHR12242:SF1">
    <property type="entry name" value="MYND-TYPE DOMAIN-CONTAINING PROTEIN"/>
    <property type="match status" value="1"/>
</dbReference>
<feature type="transmembrane region" description="Helical" evidence="1">
    <location>
        <begin position="172"/>
        <end position="188"/>
    </location>
</feature>
<dbReference type="PANTHER" id="PTHR12242">
    <property type="entry name" value="OS02G0130600 PROTEIN-RELATED"/>
    <property type="match status" value="1"/>
</dbReference>
<accession>A0A367L198</accession>
<dbReference type="OrthoDB" id="419711at2759"/>
<evidence type="ECO:0000313" key="2">
    <source>
        <dbReference type="EMBL" id="RCI07992.1"/>
    </source>
</evidence>
<feature type="transmembrane region" description="Helical" evidence="1">
    <location>
        <begin position="234"/>
        <end position="257"/>
    </location>
</feature>
<organism evidence="2 3">
    <name type="scientific">Ophiocordyceps polyrhachis-furcata BCC 54312</name>
    <dbReference type="NCBI Taxonomy" id="1330021"/>
    <lineage>
        <taxon>Eukaryota</taxon>
        <taxon>Fungi</taxon>
        <taxon>Dikarya</taxon>
        <taxon>Ascomycota</taxon>
        <taxon>Pezizomycotina</taxon>
        <taxon>Sordariomycetes</taxon>
        <taxon>Hypocreomycetidae</taxon>
        <taxon>Hypocreales</taxon>
        <taxon>Ophiocordycipitaceae</taxon>
        <taxon>Ophiocordyceps</taxon>
    </lineage>
</organism>
<feature type="transmembrane region" description="Helical" evidence="1">
    <location>
        <begin position="132"/>
        <end position="152"/>
    </location>
</feature>
<comment type="caution">
    <text evidence="2">The sequence shown here is derived from an EMBL/GenBank/DDBJ whole genome shotgun (WGS) entry which is preliminary data.</text>
</comment>
<proteinExistence type="predicted"/>
<sequence>MGRRCFAFGAGPWDPDHRFETSSLVRPWTLFLCRAAMCIYAFFTIFFIIIFNCTAQSSPPTPSPSQKPTTTAAKDTTTGCASVPRSFSYFTVLCYWGLAFYFLFASLHTFSYARTARPLLLRFSRPLQALHALLYSSIVVFPFIVTLTYWAVLFRSRFPTTFDAWRDLSQHALNSIFALFEIIVPRTSPLPWLHLLWLAICLLAYLAVAFITLADQGFYVYAFLDYRQAGGRAYVAAYVLGITFALVLIFCAVHFLIRLRCWMTESKLQLAAKYAREPVLVADVEVADVETKAAS</sequence>
<feature type="transmembrane region" description="Helical" evidence="1">
    <location>
        <begin position="195"/>
        <end position="214"/>
    </location>
</feature>
<gene>
    <name evidence="2" type="ORF">L249_7834</name>
</gene>
<evidence type="ECO:0000256" key="1">
    <source>
        <dbReference type="SAM" id="Phobius"/>
    </source>
</evidence>
<feature type="transmembrane region" description="Helical" evidence="1">
    <location>
        <begin position="87"/>
        <end position="111"/>
    </location>
</feature>
<evidence type="ECO:0008006" key="4">
    <source>
        <dbReference type="Google" id="ProtNLM"/>
    </source>
</evidence>
<evidence type="ECO:0000313" key="3">
    <source>
        <dbReference type="Proteomes" id="UP000253664"/>
    </source>
</evidence>
<keyword evidence="1" id="KW-0812">Transmembrane</keyword>
<keyword evidence="1" id="KW-1133">Transmembrane helix</keyword>
<dbReference type="GO" id="GO:0016020">
    <property type="term" value="C:membrane"/>
    <property type="evidence" value="ECO:0007669"/>
    <property type="project" value="TreeGrafter"/>
</dbReference>
<reference evidence="2 3" key="1">
    <citation type="journal article" date="2015" name="BMC Genomics">
        <title>Insights from the genome of Ophiocordyceps polyrhachis-furcata to pathogenicity and host specificity in insect fungi.</title>
        <authorList>
            <person name="Wichadakul D."/>
            <person name="Kobmoo N."/>
            <person name="Ingsriswang S."/>
            <person name="Tangphatsornruang S."/>
            <person name="Chantasingh D."/>
            <person name="Luangsa-ard J.J."/>
            <person name="Eurwilaichitr L."/>
        </authorList>
    </citation>
    <scope>NUCLEOTIDE SEQUENCE [LARGE SCALE GENOMIC DNA]</scope>
    <source>
        <strain evidence="2 3">BCC 54312</strain>
    </source>
</reference>
<dbReference type="EMBL" id="LKCN02000022">
    <property type="protein sequence ID" value="RCI07992.1"/>
    <property type="molecule type" value="Genomic_DNA"/>
</dbReference>
<keyword evidence="1" id="KW-0472">Membrane</keyword>
<protein>
    <recommendedName>
        <fullName evidence="4">FAR-17a/AIG1-like protein</fullName>
    </recommendedName>
</protein>
<name>A0A367L198_9HYPO</name>
<dbReference type="AlphaFoldDB" id="A0A367L198"/>
<dbReference type="Proteomes" id="UP000253664">
    <property type="component" value="Unassembled WGS sequence"/>
</dbReference>
<dbReference type="STRING" id="1330021.A0A367L198"/>
<keyword evidence="3" id="KW-1185">Reference proteome</keyword>
<feature type="transmembrane region" description="Helical" evidence="1">
    <location>
        <begin position="28"/>
        <end position="51"/>
    </location>
</feature>